<accession>A0A9P1CXN9</accession>
<feature type="signal peptide" evidence="2">
    <location>
        <begin position="1"/>
        <end position="18"/>
    </location>
</feature>
<dbReference type="Proteomes" id="UP001152797">
    <property type="component" value="Unassembled WGS sequence"/>
</dbReference>
<name>A0A9P1CXN9_9DINO</name>
<reference evidence="4" key="2">
    <citation type="submission" date="2024-04" db="EMBL/GenBank/DDBJ databases">
        <authorList>
            <person name="Chen Y."/>
            <person name="Shah S."/>
            <person name="Dougan E. K."/>
            <person name="Thang M."/>
            <person name="Chan C."/>
        </authorList>
    </citation>
    <scope>NUCLEOTIDE SEQUENCE [LARGE SCALE GENOMIC DNA]</scope>
</reference>
<keyword evidence="2" id="KW-0732">Signal</keyword>
<reference evidence="3" key="1">
    <citation type="submission" date="2022-10" db="EMBL/GenBank/DDBJ databases">
        <authorList>
            <person name="Chen Y."/>
            <person name="Dougan E. K."/>
            <person name="Chan C."/>
            <person name="Rhodes N."/>
            <person name="Thang M."/>
        </authorList>
    </citation>
    <scope>NUCLEOTIDE SEQUENCE</scope>
</reference>
<protein>
    <submittedName>
        <fullName evidence="3">Uncharacterized protein</fullName>
    </submittedName>
</protein>
<proteinExistence type="predicted"/>
<dbReference type="EMBL" id="CAMXCT020002602">
    <property type="protein sequence ID" value="CAL1152646.1"/>
    <property type="molecule type" value="Genomic_DNA"/>
</dbReference>
<evidence type="ECO:0000313" key="3">
    <source>
        <dbReference type="EMBL" id="CAI3999271.1"/>
    </source>
</evidence>
<feature type="chain" id="PRO_5043270846" evidence="2">
    <location>
        <begin position="19"/>
        <end position="828"/>
    </location>
</feature>
<feature type="coiled-coil region" evidence="1">
    <location>
        <begin position="495"/>
        <end position="529"/>
    </location>
</feature>
<sequence>MSKMRWSLLLFLSARSGAQRFGCTQTVDTKSRGLKVLQTSTTNEDFCSNMETTDSVGELVDSCSAFCGNGNIPLLVGIPSYGFSHADIDTVCLADEDSLAQYNPTKMNDCRTWSQALRLINTRAAALVAALDNMTMAQLNFKTGIATKSKELAATMSSEEVKNRLLGATQSQVIPEYRSILEAGVEDFLSNGKFRRDLQDTMEVLRGAGRNLDAVLTTNLPQLTKFVEQCGDLLVSTGPSKEYLLDICIQRGAVCLDNAEAQHIGCCCSTIPLGGTFGITGETGGDQANNSRRLQMTEGPVDVCAEADVLFGPEQTRRQTELQATDDGTALLEAHLTALKAAYPDYFSASNCRSRRLSAEEIEVQTEATQPGNRLKAEVLPHAAPRNLKLDGLTCSPPTATQGDTSYKAAFWAQTEENYCIDIPPDTGSASEAMTDQGLADICKSFCGDDAVPLTIGAINFGFNQTTMDDICLAGDILEANSSFVEMCHGHATAMQNVQSKLAAFVASLNVLEAEKTLYEANAKKAAADLKAAIEARATDVLQDALVNEKIVKLKELLIQETASMKTSGTAYLAIKQAVQDVELKGNALKTTLSESLGALDTLVTDCNKLFTGLGASNEYLLDICTQTSNACVDVDMGRHVGCCCGYSPLIALGSATVPTATIDGISATRFSSDATGATRTAARRLATAPYSVCGEAYKSSKPKVEEAHAKVRLLGQEELINQHLIIMARRYPDQFGCHFPGCMADTGGTCSLFECDSTRGPVDCVNGKCICKQGYCANPNGVCVSVSEFIQNDGFVGVSFSQPLAPSFQLYFVYSLLMLLVAPMWRR</sequence>
<evidence type="ECO:0000256" key="1">
    <source>
        <dbReference type="SAM" id="Coils"/>
    </source>
</evidence>
<dbReference type="AlphaFoldDB" id="A0A9P1CXN9"/>
<dbReference type="OrthoDB" id="10631294at2759"/>
<dbReference type="EMBL" id="CAMXCT030002602">
    <property type="protein sequence ID" value="CAL4786583.1"/>
    <property type="molecule type" value="Genomic_DNA"/>
</dbReference>
<keyword evidence="5" id="KW-1185">Reference proteome</keyword>
<keyword evidence="1" id="KW-0175">Coiled coil</keyword>
<evidence type="ECO:0000256" key="2">
    <source>
        <dbReference type="SAM" id="SignalP"/>
    </source>
</evidence>
<evidence type="ECO:0000313" key="4">
    <source>
        <dbReference type="EMBL" id="CAL1152646.1"/>
    </source>
</evidence>
<evidence type="ECO:0000313" key="5">
    <source>
        <dbReference type="Proteomes" id="UP001152797"/>
    </source>
</evidence>
<organism evidence="3">
    <name type="scientific">Cladocopium goreaui</name>
    <dbReference type="NCBI Taxonomy" id="2562237"/>
    <lineage>
        <taxon>Eukaryota</taxon>
        <taxon>Sar</taxon>
        <taxon>Alveolata</taxon>
        <taxon>Dinophyceae</taxon>
        <taxon>Suessiales</taxon>
        <taxon>Symbiodiniaceae</taxon>
        <taxon>Cladocopium</taxon>
    </lineage>
</organism>
<gene>
    <name evidence="3" type="ORF">C1SCF055_LOCUS25491</name>
</gene>
<comment type="caution">
    <text evidence="3">The sequence shown here is derived from an EMBL/GenBank/DDBJ whole genome shotgun (WGS) entry which is preliminary data.</text>
</comment>
<dbReference type="EMBL" id="CAMXCT010002602">
    <property type="protein sequence ID" value="CAI3999271.1"/>
    <property type="molecule type" value="Genomic_DNA"/>
</dbReference>